<accession>E0W2Y2</accession>
<feature type="region of interest" description="Disordered" evidence="1">
    <location>
        <begin position="848"/>
        <end position="880"/>
    </location>
</feature>
<dbReference type="OrthoDB" id="6431454at2759"/>
<dbReference type="KEGG" id="phu:Phum_PHUM599080"/>
<dbReference type="HOGENOM" id="CLU_284313_0_0_1"/>
<dbReference type="RefSeq" id="XP_002432726.1">
    <property type="nucleotide sequence ID" value="XM_002432681.1"/>
</dbReference>
<feature type="region of interest" description="Disordered" evidence="1">
    <location>
        <begin position="107"/>
        <end position="148"/>
    </location>
</feature>
<evidence type="ECO:0000313" key="2">
    <source>
        <dbReference type="EMBL" id="EEB19988.1"/>
    </source>
</evidence>
<organism>
    <name type="scientific">Pediculus humanus subsp. corporis</name>
    <name type="common">Body louse</name>
    <dbReference type="NCBI Taxonomy" id="121224"/>
    <lineage>
        <taxon>Eukaryota</taxon>
        <taxon>Metazoa</taxon>
        <taxon>Ecdysozoa</taxon>
        <taxon>Arthropoda</taxon>
        <taxon>Hexapoda</taxon>
        <taxon>Insecta</taxon>
        <taxon>Pterygota</taxon>
        <taxon>Neoptera</taxon>
        <taxon>Paraneoptera</taxon>
        <taxon>Psocodea</taxon>
        <taxon>Troctomorpha</taxon>
        <taxon>Phthiraptera</taxon>
        <taxon>Anoplura</taxon>
        <taxon>Pediculidae</taxon>
        <taxon>Pediculus</taxon>
    </lineage>
</organism>
<reference evidence="3" key="3">
    <citation type="submission" date="2020-05" db="UniProtKB">
        <authorList>
            <consortium name="EnsemblMetazoa"/>
        </authorList>
    </citation>
    <scope>IDENTIFICATION</scope>
    <source>
        <strain evidence="3">USDA</strain>
    </source>
</reference>
<gene>
    <name evidence="3" type="primary">8236867</name>
    <name evidence="2" type="ORF">Phum_PHUM599080</name>
</gene>
<dbReference type="VEuPathDB" id="VectorBase:PHUM599080"/>
<dbReference type="EnsemblMetazoa" id="PHUM599080-RA">
    <property type="protein sequence ID" value="PHUM599080-PA"/>
    <property type="gene ID" value="PHUM599080"/>
</dbReference>
<feature type="compositionally biased region" description="Acidic residues" evidence="1">
    <location>
        <begin position="1"/>
        <end position="10"/>
    </location>
</feature>
<feature type="compositionally biased region" description="Low complexity" evidence="1">
    <location>
        <begin position="342"/>
        <end position="359"/>
    </location>
</feature>
<evidence type="ECO:0000313" key="4">
    <source>
        <dbReference type="Proteomes" id="UP000009046"/>
    </source>
</evidence>
<dbReference type="AlphaFoldDB" id="E0W2Y2"/>
<dbReference type="STRING" id="121224.E0W2Y2"/>
<dbReference type="Proteomes" id="UP000009046">
    <property type="component" value="Unassembled WGS sequence"/>
</dbReference>
<dbReference type="CTD" id="8236867"/>
<proteinExistence type="predicted"/>
<dbReference type="InParanoid" id="E0W2Y2"/>
<protein>
    <submittedName>
        <fullName evidence="2 3">Uncharacterized protein</fullName>
    </submittedName>
</protein>
<feature type="region of interest" description="Disordered" evidence="1">
    <location>
        <begin position="708"/>
        <end position="732"/>
    </location>
</feature>
<feature type="region of interest" description="Disordered" evidence="1">
    <location>
        <begin position="1"/>
        <end position="85"/>
    </location>
</feature>
<feature type="compositionally biased region" description="Basic and acidic residues" evidence="1">
    <location>
        <begin position="34"/>
        <end position="53"/>
    </location>
</feature>
<dbReference type="EMBL" id="DS235881">
    <property type="protein sequence ID" value="EEB19988.1"/>
    <property type="molecule type" value="Genomic_DNA"/>
</dbReference>
<feature type="compositionally biased region" description="Basic and acidic residues" evidence="1">
    <location>
        <begin position="865"/>
        <end position="875"/>
    </location>
</feature>
<feature type="compositionally biased region" description="Polar residues" evidence="1">
    <location>
        <begin position="792"/>
        <end position="810"/>
    </location>
</feature>
<dbReference type="GeneID" id="8236867"/>
<sequence>MEETSDDLCSESDKSGPTGWNSDSDTDSVIHLPKPSDDVERWKTQQDRCDEVPKKRRRRIFEKFSASDDDEPMDNVESNSLSSRSSSLITFESLEKHCEDILVSASSADPPEFNIPPEPLRWTVSPDSPRESLDEFDSSDEERGFNSSVDTLHRSHSLRENFRSRNDTRLRSYRSFDSLNFFETLSPLSYTLQELSQSHSALDFEKEKQREQEFVIRDKKLTATTADLSTMTDPYDTRLKGLGCRSRKRKDIASYHYKEPNQYRNFKSAYSEENKAKRNHFPSKRKSYSAEGLKVQLSSIDENSKCDADKNHGRSDPCLNVPSKSLHSVENLILSIPEDGDASPSESSSSNFSDCNGSEEGSVVSTEGREQCKKLNKNIGSSSKITEIQEAEVRGNDGLIQNDADVKFNSGQNQTHMFSCSADEEGLFKRGEIEKLVSTSSVPFASLVSNEIEDSVRSCSNNNNNNNKKSEFNALETEKNSNFFNGPERHLGNQYFLKDDLTVCKSLDDFAFENMSSNLDKYSVDNNNRAKTSRLPVLSTPNLLSEVDDVLRRIPSASSSSLTHVPLKCFDEDDIDGRVIKNKFVDIKKTNLNSELMKGSQISGSIKGVHFCPVVSEVSWQDNYSEVSSTASSSDPSTDEISNRSFEELRDMENDDEEFHEIEEKLIPRDRHVTCNAQRNSLQDDLSEVPIIKFKSVSEQNLSTIDKSMTANKGSCPSQRKNNSVKSSGNPVTVERLNKDGMIFNVNISPNGCEPCIEEKPVTPTICVTPTSSGHVFVSDAAQSNAERRTRLSVSESNLPTQDHGNDETSYNRAHLDHIVASGKDTTTTMKKSKSRFGGFFERFSLRRLSNRKASGGNGKKHNGKKEDKKDKDGHFAATASNGGIHEDVMIIPLHGPDNEANVKEVFRSVVTPHVVSSKPPLPPNFQRMSGNTRKHFSSGIMPVGLQNEGTEGKENMPGVPECLTTDNNDSTEGLLNSNADPKQIDRNKPVGLLETDLDTHITVESISGRRPLLQSNVGNNKKARSLMNLGLGDMMSVRENQEENLPSGYLEPPTHRSHGSVAVDDRAKSMEFLLDKENQAAILVSTKTLYFV</sequence>
<reference evidence="2" key="1">
    <citation type="submission" date="2007-04" db="EMBL/GenBank/DDBJ databases">
        <title>Annotation of Pediculus humanus corporis strain USDA.</title>
        <authorList>
            <person name="Kirkness E."/>
            <person name="Hannick L."/>
            <person name="Hass B."/>
            <person name="Bruggner R."/>
            <person name="Lawson D."/>
            <person name="Bidwell S."/>
            <person name="Joardar V."/>
            <person name="Caler E."/>
            <person name="Walenz B."/>
            <person name="Inman J."/>
            <person name="Schobel S."/>
            <person name="Galinsky K."/>
            <person name="Amedeo P."/>
            <person name="Strausberg R."/>
        </authorList>
    </citation>
    <scope>NUCLEOTIDE SEQUENCE</scope>
    <source>
        <strain evidence="2">USDA</strain>
    </source>
</reference>
<feature type="region of interest" description="Disordered" evidence="1">
    <location>
        <begin position="781"/>
        <end position="810"/>
    </location>
</feature>
<dbReference type="EMBL" id="AAZO01007306">
    <property type="status" value="NOT_ANNOTATED_CDS"/>
    <property type="molecule type" value="Genomic_DNA"/>
</dbReference>
<evidence type="ECO:0000256" key="1">
    <source>
        <dbReference type="SAM" id="MobiDB-lite"/>
    </source>
</evidence>
<feature type="compositionally biased region" description="Polar residues" evidence="1">
    <location>
        <begin position="708"/>
        <end position="731"/>
    </location>
</feature>
<reference evidence="2" key="2">
    <citation type="submission" date="2007-04" db="EMBL/GenBank/DDBJ databases">
        <title>The genome of the human body louse.</title>
        <authorList>
            <consortium name="The Human Body Louse Genome Consortium"/>
            <person name="Kirkness E."/>
            <person name="Walenz B."/>
            <person name="Hass B."/>
            <person name="Bruggner R."/>
            <person name="Strausberg R."/>
        </authorList>
    </citation>
    <scope>NUCLEOTIDE SEQUENCE</scope>
    <source>
        <strain evidence="2">USDA</strain>
    </source>
</reference>
<name>E0W2Y2_PEDHC</name>
<evidence type="ECO:0000313" key="3">
    <source>
        <dbReference type="EnsemblMetazoa" id="PHUM599080-PA"/>
    </source>
</evidence>
<keyword evidence="4" id="KW-1185">Reference proteome</keyword>
<feature type="region of interest" description="Disordered" evidence="1">
    <location>
        <begin position="337"/>
        <end position="370"/>
    </location>
</feature>